<reference evidence="2" key="3">
    <citation type="submission" date="2006-01" db="EMBL/GenBank/DDBJ databases">
        <authorList>
            <person name="Buell R."/>
        </authorList>
    </citation>
    <scope>NUCLEOTIDE SEQUENCE</scope>
</reference>
<name>Q2QWS9_ORYSJ</name>
<organism evidence="2">
    <name type="scientific">Oryza sativa subsp. japonica</name>
    <name type="common">Rice</name>
    <dbReference type="NCBI Taxonomy" id="39947"/>
    <lineage>
        <taxon>Eukaryota</taxon>
        <taxon>Viridiplantae</taxon>
        <taxon>Streptophyta</taxon>
        <taxon>Embryophyta</taxon>
        <taxon>Tracheophyta</taxon>
        <taxon>Spermatophyta</taxon>
        <taxon>Magnoliopsida</taxon>
        <taxon>Liliopsida</taxon>
        <taxon>Poales</taxon>
        <taxon>Poaceae</taxon>
        <taxon>BOP clade</taxon>
        <taxon>Oryzoideae</taxon>
        <taxon>Oryzeae</taxon>
        <taxon>Oryzinae</taxon>
        <taxon>Oryza</taxon>
        <taxon>Oryza sativa</taxon>
    </lineage>
</organism>
<dbReference type="PANTHER" id="PTHR33116">
    <property type="entry name" value="REVERSE TRANSCRIPTASE ZINC-BINDING DOMAIN-CONTAINING PROTEIN-RELATED-RELATED"/>
    <property type="match status" value="1"/>
</dbReference>
<evidence type="ECO:0000259" key="1">
    <source>
        <dbReference type="Pfam" id="PF00078"/>
    </source>
</evidence>
<sequence>MVNNKGFSSEGEEELDNLVLGHLCGDLVEEVMDEEKDHLSCGAQKFSNNSNRKNAEIRRGKRKVRVAIRKKRASWGEFSGIAEEVKGGLSWKDGKIGYVGGAYKKEKANLLAKADELDKKAKMQCLSEQELNLKNYLKNRLALLLREEEIKWYQRAKTKRIVDGDRNTKYYHLIANGKHRKTRIFQLEQEEGVIKGDVQLRKYITKYYKNLFGPPEENNFSMRESRIEDIPQVSNEENDILTKANEQGSFHGVVPHLIDNGLSILQYADDTILFMEHDLEEAKNLKLVLSTFERLSGLKINFHKSELFCYGKAKEVEKDYILMFGCDSGKYPFRYLGIPMHHKKLSNKDWFAIEERFQKKLSSWKGKHLSVPKGILEKLDYYRSRFFWQSEEHKKKYRVHNGTQVRFWEDRWSGISPFAARFPELYNIARNKNESVAGVMSTRPLNVSFRRAIVGKYLKDWLKVVAEVILGRHSKK</sequence>
<dbReference type="InterPro" id="IPR000477">
    <property type="entry name" value="RT_dom"/>
</dbReference>
<dbReference type="AlphaFoldDB" id="Q2QWS9"/>
<dbReference type="EMBL" id="DP000011">
    <property type="protein sequence ID" value="ABA95978.2"/>
    <property type="molecule type" value="Genomic_DNA"/>
</dbReference>
<feature type="domain" description="Reverse transcriptase" evidence="1">
    <location>
        <begin position="258"/>
        <end position="339"/>
    </location>
</feature>
<protein>
    <submittedName>
        <fullName evidence="2">Retrotransposon protein, putative, unclassified</fullName>
    </submittedName>
</protein>
<dbReference type="PANTHER" id="PTHR33116:SF87">
    <property type="entry name" value="OS01G0158850 PROTEIN"/>
    <property type="match status" value="1"/>
</dbReference>
<proteinExistence type="predicted"/>
<accession>Q2QWS9</accession>
<gene>
    <name evidence="2" type="ordered locus">LOC_Os12g08330</name>
</gene>
<reference evidence="2" key="1">
    <citation type="journal article" date="2005" name="BMC Biol.">
        <title>The sequence of rice chromosomes 11 and 12, rich in disease resistance genes and recent gene duplications.</title>
        <authorList>
            <consortium name="The rice chromosomes 11 and 12 sequencing consortia"/>
        </authorList>
    </citation>
    <scope>NUCLEOTIDE SEQUENCE [LARGE SCALE GENOMIC DNA]</scope>
</reference>
<reference evidence="2" key="2">
    <citation type="submission" date="2005-04" db="EMBL/GenBank/DDBJ databases">
        <authorList>
            <person name="Buell C.R."/>
            <person name="Wing R.A."/>
            <person name="McCombie W.A."/>
            <person name="Ouyang S."/>
        </authorList>
    </citation>
    <scope>NUCLEOTIDE SEQUENCE</scope>
</reference>
<evidence type="ECO:0000313" key="2">
    <source>
        <dbReference type="EMBL" id="ABA95978.2"/>
    </source>
</evidence>
<dbReference type="Pfam" id="PF00078">
    <property type="entry name" value="RVT_1"/>
    <property type="match status" value="1"/>
</dbReference>